<dbReference type="EMBL" id="JAIQZJ010000001">
    <property type="protein sequence ID" value="MBZ5736924.1"/>
    <property type="molecule type" value="Genomic_DNA"/>
</dbReference>
<organism evidence="2 3">
    <name type="scientific">Nocardioides mangrovi</name>
    <dbReference type="NCBI Taxonomy" id="2874580"/>
    <lineage>
        <taxon>Bacteria</taxon>
        <taxon>Bacillati</taxon>
        <taxon>Actinomycetota</taxon>
        <taxon>Actinomycetes</taxon>
        <taxon>Propionibacteriales</taxon>
        <taxon>Nocardioidaceae</taxon>
        <taxon>Nocardioides</taxon>
    </lineage>
</organism>
<reference evidence="2 3" key="1">
    <citation type="submission" date="2021-09" db="EMBL/GenBank/DDBJ databases">
        <title>Whole genome sequence of Nocardioides sp. GBK3QG-3.</title>
        <authorList>
            <person name="Tuo L."/>
        </authorList>
    </citation>
    <scope>NUCLEOTIDE SEQUENCE [LARGE SCALE GENOMIC DNA]</scope>
    <source>
        <strain evidence="2 3">GBK3QG-3</strain>
    </source>
</reference>
<keyword evidence="3" id="KW-1185">Reference proteome</keyword>
<evidence type="ECO:0000313" key="3">
    <source>
        <dbReference type="Proteomes" id="UP000780875"/>
    </source>
</evidence>
<evidence type="ECO:0000313" key="2">
    <source>
        <dbReference type="EMBL" id="MBZ5736924.1"/>
    </source>
</evidence>
<dbReference type="RefSeq" id="WP_224121293.1">
    <property type="nucleotide sequence ID" value="NZ_JAIQZJ010000001.1"/>
</dbReference>
<proteinExistence type="predicted"/>
<dbReference type="Proteomes" id="UP000780875">
    <property type="component" value="Unassembled WGS sequence"/>
</dbReference>
<sequence>MPTMSEQEPEFNKLREPSERPSSEIFHEEKSITGSGQTIGLEPGENFIAPTMALDSLQPESDD</sequence>
<feature type="compositionally biased region" description="Basic and acidic residues" evidence="1">
    <location>
        <begin position="10"/>
        <end position="25"/>
    </location>
</feature>
<protein>
    <recommendedName>
        <fullName evidence="4">Multidrug transporter</fullName>
    </recommendedName>
</protein>
<comment type="caution">
    <text evidence="2">The sequence shown here is derived from an EMBL/GenBank/DDBJ whole genome shotgun (WGS) entry which is preliminary data.</text>
</comment>
<evidence type="ECO:0008006" key="4">
    <source>
        <dbReference type="Google" id="ProtNLM"/>
    </source>
</evidence>
<evidence type="ECO:0000256" key="1">
    <source>
        <dbReference type="SAM" id="MobiDB-lite"/>
    </source>
</evidence>
<feature type="region of interest" description="Disordered" evidence="1">
    <location>
        <begin position="1"/>
        <end position="25"/>
    </location>
</feature>
<accession>A0ABS7U7G3</accession>
<name>A0ABS7U7G3_9ACTN</name>
<gene>
    <name evidence="2" type="ORF">K8U61_02025</name>
</gene>